<evidence type="ECO:0000256" key="3">
    <source>
        <dbReference type="ARBA" id="ARBA00022884"/>
    </source>
</evidence>
<dbReference type="InterPro" id="IPR020069">
    <property type="entry name" value="Ribosomal_bL9_C"/>
</dbReference>
<keyword evidence="2" id="KW-0699">rRNA-binding</keyword>
<keyword evidence="4" id="KW-0689">Ribosomal protein</keyword>
<dbReference type="PANTHER" id="PTHR21368">
    <property type="entry name" value="50S RIBOSOMAL PROTEIN L9"/>
    <property type="match status" value="1"/>
</dbReference>
<dbReference type="EMBL" id="UINC01007179">
    <property type="protein sequence ID" value="SVA31855.1"/>
    <property type="molecule type" value="Genomic_DNA"/>
</dbReference>
<evidence type="ECO:0000313" key="8">
    <source>
        <dbReference type="EMBL" id="SVA31855.1"/>
    </source>
</evidence>
<evidence type="ECO:0000256" key="1">
    <source>
        <dbReference type="ARBA" id="ARBA00010605"/>
    </source>
</evidence>
<protein>
    <recommendedName>
        <fullName evidence="9">Ribosomal protein L9 domain-containing protein</fullName>
    </recommendedName>
</protein>
<dbReference type="GO" id="GO:0003735">
    <property type="term" value="F:structural constituent of ribosome"/>
    <property type="evidence" value="ECO:0007669"/>
    <property type="project" value="InterPro"/>
</dbReference>
<dbReference type="InterPro" id="IPR020070">
    <property type="entry name" value="Ribosomal_bL9_N"/>
</dbReference>
<dbReference type="HAMAP" id="MF_00503">
    <property type="entry name" value="Ribosomal_bL9"/>
    <property type="match status" value="1"/>
</dbReference>
<dbReference type="AlphaFoldDB" id="A0A381UUM0"/>
<dbReference type="NCBIfam" id="TIGR00158">
    <property type="entry name" value="L9"/>
    <property type="match status" value="1"/>
</dbReference>
<gene>
    <name evidence="8" type="ORF">METZ01_LOCUS84709</name>
</gene>
<organism evidence="8">
    <name type="scientific">marine metagenome</name>
    <dbReference type="NCBI Taxonomy" id="408172"/>
    <lineage>
        <taxon>unclassified sequences</taxon>
        <taxon>metagenomes</taxon>
        <taxon>ecological metagenomes</taxon>
    </lineage>
</organism>
<proteinExistence type="inferred from homology"/>
<dbReference type="InterPro" id="IPR000244">
    <property type="entry name" value="Ribosomal_bL9"/>
</dbReference>
<dbReference type="GO" id="GO:0005840">
    <property type="term" value="C:ribosome"/>
    <property type="evidence" value="ECO:0007669"/>
    <property type="project" value="UniProtKB-KW"/>
</dbReference>
<evidence type="ECO:0000256" key="2">
    <source>
        <dbReference type="ARBA" id="ARBA00022730"/>
    </source>
</evidence>
<dbReference type="GO" id="GO:0019843">
    <property type="term" value="F:rRNA binding"/>
    <property type="evidence" value="ECO:0007669"/>
    <property type="project" value="UniProtKB-KW"/>
</dbReference>
<keyword evidence="3" id="KW-0694">RNA-binding</keyword>
<name>A0A381UUM0_9ZZZZ</name>
<dbReference type="Pfam" id="PF01281">
    <property type="entry name" value="Ribosomal_L9_N"/>
    <property type="match status" value="1"/>
</dbReference>
<evidence type="ECO:0000259" key="7">
    <source>
        <dbReference type="Pfam" id="PF03948"/>
    </source>
</evidence>
<evidence type="ECO:0000256" key="5">
    <source>
        <dbReference type="ARBA" id="ARBA00023274"/>
    </source>
</evidence>
<dbReference type="InterPro" id="IPR009027">
    <property type="entry name" value="Ribosomal_bL9/RNase_H1_N"/>
</dbReference>
<sequence>MKLILKENVKGLGESGDIVDVKAGYARNYLIPQGLSYPANPANLQKLQEEQDQLNEEMRGTYLEAGRRAAQMEDLSVTFNVLAAEDGKLFGSVSNLDLVDRLNDGNLDFVVDRSMVQLDEPLKMIGDFTVAVRLHEESVVEIGVRIVREDS</sequence>
<dbReference type="SUPFAM" id="SSF55658">
    <property type="entry name" value="L9 N-domain-like"/>
    <property type="match status" value="1"/>
</dbReference>
<comment type="similarity">
    <text evidence="1">Belongs to the bacterial ribosomal protein bL9 family.</text>
</comment>
<dbReference type="InterPro" id="IPR036791">
    <property type="entry name" value="Ribosomal_bL9_C_sf"/>
</dbReference>
<evidence type="ECO:0000256" key="4">
    <source>
        <dbReference type="ARBA" id="ARBA00022980"/>
    </source>
</evidence>
<dbReference type="Gene3D" id="3.10.430.100">
    <property type="entry name" value="Ribosomal protein L9, C-terminal domain"/>
    <property type="match status" value="1"/>
</dbReference>
<feature type="domain" description="Large ribosomal subunit protein bL9 C-terminal" evidence="7">
    <location>
        <begin position="64"/>
        <end position="147"/>
    </location>
</feature>
<evidence type="ECO:0000259" key="6">
    <source>
        <dbReference type="Pfam" id="PF01281"/>
    </source>
</evidence>
<accession>A0A381UUM0</accession>
<feature type="domain" description="Ribosomal protein L9" evidence="6">
    <location>
        <begin position="1"/>
        <end position="47"/>
    </location>
</feature>
<keyword evidence="5" id="KW-0687">Ribonucleoprotein</keyword>
<reference evidence="8" key="1">
    <citation type="submission" date="2018-05" db="EMBL/GenBank/DDBJ databases">
        <authorList>
            <person name="Lanie J.A."/>
            <person name="Ng W.-L."/>
            <person name="Kazmierczak K.M."/>
            <person name="Andrzejewski T.M."/>
            <person name="Davidsen T.M."/>
            <person name="Wayne K.J."/>
            <person name="Tettelin H."/>
            <person name="Glass J.I."/>
            <person name="Rusch D."/>
            <person name="Podicherti R."/>
            <person name="Tsui H.-C.T."/>
            <person name="Winkler M.E."/>
        </authorList>
    </citation>
    <scope>NUCLEOTIDE SEQUENCE</scope>
</reference>
<dbReference type="SUPFAM" id="SSF55653">
    <property type="entry name" value="Ribosomal protein L9 C-domain"/>
    <property type="match status" value="1"/>
</dbReference>
<evidence type="ECO:0008006" key="9">
    <source>
        <dbReference type="Google" id="ProtNLM"/>
    </source>
</evidence>
<dbReference type="Gene3D" id="3.40.5.10">
    <property type="entry name" value="Ribosomal protein L9, N-terminal domain"/>
    <property type="match status" value="1"/>
</dbReference>
<dbReference type="GO" id="GO:0006412">
    <property type="term" value="P:translation"/>
    <property type="evidence" value="ECO:0007669"/>
    <property type="project" value="InterPro"/>
</dbReference>
<dbReference type="Pfam" id="PF03948">
    <property type="entry name" value="Ribosomal_L9_C"/>
    <property type="match status" value="1"/>
</dbReference>
<dbReference type="InterPro" id="IPR036935">
    <property type="entry name" value="Ribosomal_bL9_N_sf"/>
</dbReference>
<dbReference type="GO" id="GO:1990904">
    <property type="term" value="C:ribonucleoprotein complex"/>
    <property type="evidence" value="ECO:0007669"/>
    <property type="project" value="UniProtKB-KW"/>
</dbReference>
<dbReference type="InterPro" id="IPR020594">
    <property type="entry name" value="Ribosomal_bL9_bac/chp"/>
</dbReference>